<keyword evidence="2" id="KW-1185">Reference proteome</keyword>
<accession>A0A173MA95</accession>
<dbReference type="EMBL" id="FTOR01000010">
    <property type="protein sequence ID" value="SIT31481.1"/>
    <property type="molecule type" value="Genomic_DNA"/>
</dbReference>
<sequence>MKIDQQEPPKEPNNKLAENIRLFYLQDHTLMNFPHTYNWVNTQFYSFVIKSNFLR</sequence>
<name>A0A173MA95_9BACT</name>
<dbReference type="AlphaFoldDB" id="A0A173MA95"/>
<dbReference type="STRING" id="477680.SAMN05421788_110190"/>
<protein>
    <submittedName>
        <fullName evidence="1">Uncharacterized protein</fullName>
    </submittedName>
</protein>
<evidence type="ECO:0000313" key="2">
    <source>
        <dbReference type="Proteomes" id="UP000186917"/>
    </source>
</evidence>
<dbReference type="KEGG" id="fln:FLA_0447"/>
<gene>
    <name evidence="1" type="ORF">SAMN05421788_110190</name>
</gene>
<evidence type="ECO:0000313" key="1">
    <source>
        <dbReference type="EMBL" id="SIT31481.1"/>
    </source>
</evidence>
<dbReference type="Proteomes" id="UP000186917">
    <property type="component" value="Unassembled WGS sequence"/>
</dbReference>
<organism evidence="1 2">
    <name type="scientific">Filimonas lacunae</name>
    <dbReference type="NCBI Taxonomy" id="477680"/>
    <lineage>
        <taxon>Bacteria</taxon>
        <taxon>Pseudomonadati</taxon>
        <taxon>Bacteroidota</taxon>
        <taxon>Chitinophagia</taxon>
        <taxon>Chitinophagales</taxon>
        <taxon>Chitinophagaceae</taxon>
        <taxon>Filimonas</taxon>
    </lineage>
</organism>
<reference evidence="2" key="1">
    <citation type="submission" date="2017-01" db="EMBL/GenBank/DDBJ databases">
        <authorList>
            <person name="Varghese N."/>
            <person name="Submissions S."/>
        </authorList>
    </citation>
    <scope>NUCLEOTIDE SEQUENCE [LARGE SCALE GENOMIC DNA]</scope>
    <source>
        <strain evidence="2">DSM 21054</strain>
    </source>
</reference>
<proteinExistence type="predicted"/>